<feature type="region of interest" description="Disordered" evidence="1">
    <location>
        <begin position="1"/>
        <end position="28"/>
    </location>
</feature>
<accession>A0A1V3WY76</accession>
<proteinExistence type="predicted"/>
<sequence length="127" mass="13658">MTYDLAAHNNLHSEQGAREGEHPGRSRNPVIKIHDIAWLEFEKPDLNRAGAFAQAFGFAVSARTPTSCSCVGPTRHRRASSSGAAIGPDWSARHSQPRTKTTYCDCPTRPDGPLSGCPTRSAVSPST</sequence>
<feature type="region of interest" description="Disordered" evidence="1">
    <location>
        <begin position="69"/>
        <end position="127"/>
    </location>
</feature>
<name>A0A1V3WY76_MYCKA</name>
<evidence type="ECO:0000256" key="1">
    <source>
        <dbReference type="SAM" id="MobiDB-lite"/>
    </source>
</evidence>
<protein>
    <submittedName>
        <fullName evidence="2">2,3-dihydroxybiphenyl-1,2-dioxygenase BphC1 domain protein</fullName>
    </submittedName>
</protein>
<dbReference type="EMBL" id="MVBM01000005">
    <property type="protein sequence ID" value="OOK71698.1"/>
    <property type="molecule type" value="Genomic_DNA"/>
</dbReference>
<evidence type="ECO:0000313" key="3">
    <source>
        <dbReference type="Proteomes" id="UP000189229"/>
    </source>
</evidence>
<dbReference type="AlphaFoldDB" id="A0A1V3WY76"/>
<feature type="compositionally biased region" description="Basic and acidic residues" evidence="1">
    <location>
        <begin position="15"/>
        <end position="24"/>
    </location>
</feature>
<comment type="caution">
    <text evidence="2">The sequence shown here is derived from an EMBL/GenBank/DDBJ whole genome shotgun (WGS) entry which is preliminary data.</text>
</comment>
<evidence type="ECO:0000313" key="2">
    <source>
        <dbReference type="EMBL" id="OOK71698.1"/>
    </source>
</evidence>
<dbReference type="Proteomes" id="UP000189229">
    <property type="component" value="Unassembled WGS sequence"/>
</dbReference>
<dbReference type="GO" id="GO:0051213">
    <property type="term" value="F:dioxygenase activity"/>
    <property type="evidence" value="ECO:0007669"/>
    <property type="project" value="UniProtKB-KW"/>
</dbReference>
<keyword evidence="2" id="KW-0560">Oxidoreductase</keyword>
<reference evidence="2 3" key="1">
    <citation type="submission" date="2017-02" db="EMBL/GenBank/DDBJ databases">
        <title>Complete genome sequences of Mycobacterium kansasii strains isolated from rhesus macaques.</title>
        <authorList>
            <person name="Panda A."/>
            <person name="Nagaraj S."/>
            <person name="Zhao X."/>
            <person name="Tettelin H."/>
            <person name="Detolla L.J."/>
        </authorList>
    </citation>
    <scope>NUCLEOTIDE SEQUENCE [LARGE SCALE GENOMIC DNA]</scope>
    <source>
        <strain evidence="2 3">11-3813</strain>
    </source>
</reference>
<organism evidence="2 3">
    <name type="scientific">Mycobacterium kansasii</name>
    <dbReference type="NCBI Taxonomy" id="1768"/>
    <lineage>
        <taxon>Bacteria</taxon>
        <taxon>Bacillati</taxon>
        <taxon>Actinomycetota</taxon>
        <taxon>Actinomycetes</taxon>
        <taxon>Mycobacteriales</taxon>
        <taxon>Mycobacteriaceae</taxon>
        <taxon>Mycobacterium</taxon>
    </lineage>
</organism>
<gene>
    <name evidence="2" type="primary">bphC1</name>
    <name evidence="2" type="ORF">BZL30_5757</name>
</gene>
<keyword evidence="2" id="KW-0223">Dioxygenase</keyword>